<dbReference type="AlphaFoldDB" id="A0A6M0RZK0"/>
<dbReference type="PROSITE" id="PS51898">
    <property type="entry name" value="TYR_RECOMBINASE"/>
    <property type="match status" value="1"/>
</dbReference>
<organism evidence="3 4">
    <name type="scientific">Adonisia turfae CCMR0081</name>
    <dbReference type="NCBI Taxonomy" id="2292702"/>
    <lineage>
        <taxon>Bacteria</taxon>
        <taxon>Bacillati</taxon>
        <taxon>Cyanobacteriota</taxon>
        <taxon>Adonisia</taxon>
        <taxon>Adonisia turfae</taxon>
    </lineage>
</organism>
<dbReference type="GO" id="GO:0006310">
    <property type="term" value="P:DNA recombination"/>
    <property type="evidence" value="ECO:0007669"/>
    <property type="project" value="UniProtKB-KW"/>
</dbReference>
<comment type="caution">
    <text evidence="3">The sequence shown here is derived from an EMBL/GenBank/DDBJ whole genome shotgun (WGS) entry which is preliminary data.</text>
</comment>
<reference evidence="3 4" key="1">
    <citation type="journal article" date="2020" name="Microb. Ecol.">
        <title>Ecogenomics of the Marine Benthic Filamentous Cyanobacterium Adonisia.</title>
        <authorList>
            <person name="Walter J.M."/>
            <person name="Coutinho F.H."/>
            <person name="Leomil L."/>
            <person name="Hargreaves P.I."/>
            <person name="Campeao M.E."/>
            <person name="Vieira V.V."/>
            <person name="Silva B.S."/>
            <person name="Fistarol G.O."/>
            <person name="Salomon P.S."/>
            <person name="Sawabe T."/>
            <person name="Mino S."/>
            <person name="Hosokawa M."/>
            <person name="Miyashita H."/>
            <person name="Maruyama F."/>
            <person name="van Verk M.C."/>
            <person name="Dutilh B.E."/>
            <person name="Thompson C.C."/>
            <person name="Thompson F.L."/>
        </authorList>
    </citation>
    <scope>NUCLEOTIDE SEQUENCE [LARGE SCALE GENOMIC DNA]</scope>
    <source>
        <strain evidence="3 4">CCMR0081</strain>
    </source>
</reference>
<dbReference type="RefSeq" id="WP_163703328.1">
    <property type="nucleotide sequence ID" value="NZ_QXHD01000004.1"/>
</dbReference>
<dbReference type="GO" id="GO:0015074">
    <property type="term" value="P:DNA integration"/>
    <property type="evidence" value="ECO:0007669"/>
    <property type="project" value="InterPro"/>
</dbReference>
<keyword evidence="1" id="KW-0233">DNA recombination</keyword>
<evidence type="ECO:0000313" key="3">
    <source>
        <dbReference type="EMBL" id="NEZ61071.1"/>
    </source>
</evidence>
<evidence type="ECO:0000259" key="2">
    <source>
        <dbReference type="PROSITE" id="PS51898"/>
    </source>
</evidence>
<keyword evidence="4" id="KW-1185">Reference proteome</keyword>
<dbReference type="EMBL" id="QXHD01000004">
    <property type="protein sequence ID" value="NEZ61071.1"/>
    <property type="molecule type" value="Genomic_DNA"/>
</dbReference>
<dbReference type="GO" id="GO:0003677">
    <property type="term" value="F:DNA binding"/>
    <property type="evidence" value="ECO:0007669"/>
    <property type="project" value="InterPro"/>
</dbReference>
<evidence type="ECO:0000256" key="1">
    <source>
        <dbReference type="ARBA" id="ARBA00023172"/>
    </source>
</evidence>
<accession>A0A6M0RZK0</accession>
<dbReference type="Proteomes" id="UP000481033">
    <property type="component" value="Unassembled WGS sequence"/>
</dbReference>
<gene>
    <name evidence="3" type="ORF">DXZ20_36635</name>
</gene>
<protein>
    <recommendedName>
        <fullName evidence="2">Tyr recombinase domain-containing protein</fullName>
    </recommendedName>
</protein>
<feature type="domain" description="Tyr recombinase" evidence="2">
    <location>
        <begin position="192"/>
        <end position="361"/>
    </location>
</feature>
<dbReference type="Gene3D" id="1.10.443.10">
    <property type="entry name" value="Intergrase catalytic core"/>
    <property type="match status" value="1"/>
</dbReference>
<dbReference type="SUPFAM" id="SSF56349">
    <property type="entry name" value="DNA breaking-rejoining enzymes"/>
    <property type="match status" value="1"/>
</dbReference>
<proteinExistence type="predicted"/>
<dbReference type="InterPro" id="IPR013762">
    <property type="entry name" value="Integrase-like_cat_sf"/>
</dbReference>
<sequence length="364" mass="41715">MTKKSPADLLQEANQRLKAGKVPVRIVTQPNTDRLYLRATLPPKPKSAKQHAYQQRISLGVYCNPAGIKRAEAEAQRLNHELMLDQFDWSNWQRRNQVLQAQTVKECLVAFETDYFTRRERNDKSDTTWKKDYVVPFKRLPAEVELTADLLLKTAESYPPDTRARKRACDAYSALARFAAIEVDLKPLRGKYRPTAVSREDVPSDELILAWCDRIPELKWLNFYRLVACYGLRNHEAFHVDLAKLKTEPIATVTGGKTGYRAVALPCPLGWWEEWFQGKEIALPEVAAKSNSHYGNVSSQYFRRLDLPFRIYDLRHAHAGRMALKGIDPAIAARSQGHSLKVHSEIYLNFLGAEQLRGLLEDLR</sequence>
<dbReference type="InterPro" id="IPR002104">
    <property type="entry name" value="Integrase_catalytic"/>
</dbReference>
<dbReference type="InterPro" id="IPR011010">
    <property type="entry name" value="DNA_brk_join_enz"/>
</dbReference>
<evidence type="ECO:0000313" key="4">
    <source>
        <dbReference type="Proteomes" id="UP000481033"/>
    </source>
</evidence>
<name>A0A6M0RZK0_9CYAN</name>